<dbReference type="CDD" id="cd06257">
    <property type="entry name" value="DnaJ"/>
    <property type="match status" value="1"/>
</dbReference>
<evidence type="ECO:0000256" key="3">
    <source>
        <dbReference type="ARBA" id="ARBA00022490"/>
    </source>
</evidence>
<dbReference type="OrthoDB" id="9779889at2"/>
<dbReference type="FunFam" id="2.60.260.20:FF:000004">
    <property type="entry name" value="Molecular chaperone DnaJ"/>
    <property type="match status" value="1"/>
</dbReference>
<keyword evidence="6 14" id="KW-0677">Repeat</keyword>
<dbReference type="AlphaFoldDB" id="A0A174ZTD2"/>
<evidence type="ECO:0000256" key="5">
    <source>
        <dbReference type="ARBA" id="ARBA00022723"/>
    </source>
</evidence>
<dbReference type="EMBL" id="CZBY01000021">
    <property type="protein sequence ID" value="CUQ90643.1"/>
    <property type="molecule type" value="Genomic_DNA"/>
</dbReference>
<feature type="repeat" description="CXXCXGXG motif" evidence="14">
    <location>
        <begin position="216"/>
        <end position="223"/>
    </location>
</feature>
<comment type="function">
    <text evidence="11 14">Participates actively in the response to hyperosmotic and heat shock by preventing the aggregation of stress-denatured proteins and by disaggregating proteins, also in an autonomous, DnaK-independent fashion. Unfolded proteins bind initially to DnaJ; upon interaction with the DnaJ-bound protein, DnaK hydrolyzes its bound ATP, resulting in the formation of a stable complex. GrpE releases ADP from DnaK; ATP binding to DnaK triggers the release of the substrate protein, thus completing the reaction cycle. Several rounds of ATP-dependent interactions between DnaJ, DnaK and GrpE are required for fully efficient folding. Also involved, together with DnaK and GrpE, in the DNA replication of plasmids through activation of initiation proteins.</text>
</comment>
<comment type="domain">
    <text evidence="14">The J domain is necessary and sufficient to stimulate DnaK ATPase activity. Zinc center 1 plays an important role in the autonomous, DnaK-independent chaperone activity of DnaJ. Zinc center 2 is essential for interaction with DnaK and for DnaJ activity.</text>
</comment>
<evidence type="ECO:0000256" key="1">
    <source>
        <dbReference type="ARBA" id="ARBA00004496"/>
    </source>
</evidence>
<comment type="cofactor">
    <cofactor evidence="14">
        <name>Zn(2+)</name>
        <dbReference type="ChEBI" id="CHEBI:29105"/>
    </cofactor>
    <text evidence="14">Binds 2 Zn(2+) ions per monomer.</text>
</comment>
<evidence type="ECO:0000256" key="15">
    <source>
        <dbReference type="PROSITE-ProRule" id="PRU00546"/>
    </source>
</evidence>
<dbReference type="GO" id="GO:0008270">
    <property type="term" value="F:zinc ion binding"/>
    <property type="evidence" value="ECO:0007669"/>
    <property type="project" value="UniProtKB-UniRule"/>
</dbReference>
<dbReference type="CDD" id="cd10747">
    <property type="entry name" value="DnaJ_C"/>
    <property type="match status" value="1"/>
</dbReference>
<dbReference type="Pfam" id="PF01556">
    <property type="entry name" value="DnaJ_C"/>
    <property type="match status" value="1"/>
</dbReference>
<feature type="domain" description="J" evidence="16">
    <location>
        <begin position="6"/>
        <end position="71"/>
    </location>
</feature>
<dbReference type="STRING" id="39492.ERS852540_02173"/>
<feature type="binding site" evidence="14">
    <location>
        <position position="176"/>
    </location>
    <ligand>
        <name>Zn(2+)</name>
        <dbReference type="ChEBI" id="CHEBI:29105"/>
        <label>2</label>
    </ligand>
</feature>
<dbReference type="InterPro" id="IPR036410">
    <property type="entry name" value="HSP_DnaJ_Cys-rich_dom_sf"/>
</dbReference>
<evidence type="ECO:0000256" key="13">
    <source>
        <dbReference type="ARBA" id="ARBA00067609"/>
    </source>
</evidence>
<evidence type="ECO:0000256" key="8">
    <source>
        <dbReference type="ARBA" id="ARBA00022833"/>
    </source>
</evidence>
<evidence type="ECO:0000256" key="12">
    <source>
        <dbReference type="ARBA" id="ARBA00061004"/>
    </source>
</evidence>
<dbReference type="Gene3D" id="2.60.260.20">
    <property type="entry name" value="Urease metallochaperone UreE, N-terminal domain"/>
    <property type="match status" value="2"/>
</dbReference>
<protein>
    <recommendedName>
        <fullName evidence="13 14">Chaperone protein DnaJ</fullName>
    </recommendedName>
</protein>
<dbReference type="GO" id="GO:0005524">
    <property type="term" value="F:ATP binding"/>
    <property type="evidence" value="ECO:0007669"/>
    <property type="project" value="InterPro"/>
</dbReference>
<dbReference type="PANTHER" id="PTHR43096:SF10">
    <property type="entry name" value="CHAPERONE PROTEIN DNAJ A6, CHLOROPLASTIC"/>
    <property type="match status" value="1"/>
</dbReference>
<evidence type="ECO:0000256" key="6">
    <source>
        <dbReference type="ARBA" id="ARBA00022737"/>
    </source>
</evidence>
<dbReference type="InterPro" id="IPR012724">
    <property type="entry name" value="DnaJ"/>
</dbReference>
<dbReference type="Pfam" id="PF00226">
    <property type="entry name" value="DnaJ"/>
    <property type="match status" value="1"/>
</dbReference>
<dbReference type="Pfam" id="PF00684">
    <property type="entry name" value="DnaJ_CXXCXGXG"/>
    <property type="match status" value="1"/>
</dbReference>
<keyword evidence="9 14" id="KW-0346">Stress response</keyword>
<dbReference type="HAMAP" id="MF_01152">
    <property type="entry name" value="DnaJ"/>
    <property type="match status" value="1"/>
</dbReference>
<dbReference type="PROSITE" id="PS50076">
    <property type="entry name" value="DNAJ_2"/>
    <property type="match status" value="1"/>
</dbReference>
<dbReference type="InterPro" id="IPR008971">
    <property type="entry name" value="HSP40/DnaJ_pept-bd"/>
</dbReference>
<dbReference type="Proteomes" id="UP000095662">
    <property type="component" value="Unassembled WGS sequence"/>
</dbReference>
<dbReference type="GO" id="GO:0009408">
    <property type="term" value="P:response to heat"/>
    <property type="evidence" value="ECO:0007669"/>
    <property type="project" value="InterPro"/>
</dbReference>
<dbReference type="InterPro" id="IPR036869">
    <property type="entry name" value="J_dom_sf"/>
</dbReference>
<comment type="subunit">
    <text evidence="2 14">Homodimer.</text>
</comment>
<comment type="similarity">
    <text evidence="12 14">Belongs to the DnaJ family.</text>
</comment>
<evidence type="ECO:0000256" key="14">
    <source>
        <dbReference type="HAMAP-Rule" id="MF_01152"/>
    </source>
</evidence>
<keyword evidence="8 14" id="KW-0862">Zinc</keyword>
<feature type="domain" description="CR-type" evidence="17">
    <location>
        <begin position="146"/>
        <end position="228"/>
    </location>
</feature>
<feature type="binding site" evidence="14">
    <location>
        <position position="219"/>
    </location>
    <ligand>
        <name>Zn(2+)</name>
        <dbReference type="ChEBI" id="CHEBI:29105"/>
        <label>1</label>
    </ligand>
</feature>
<dbReference type="GO" id="GO:0005737">
    <property type="term" value="C:cytoplasm"/>
    <property type="evidence" value="ECO:0007669"/>
    <property type="project" value="UniProtKB-SubCell"/>
</dbReference>
<keyword evidence="7 14" id="KW-0863">Zinc-finger</keyword>
<feature type="binding site" evidence="14">
    <location>
        <position position="179"/>
    </location>
    <ligand>
        <name>Zn(2+)</name>
        <dbReference type="ChEBI" id="CHEBI:29105"/>
        <label>2</label>
    </ligand>
</feature>
<dbReference type="FunFam" id="1.10.287.110:FF:000034">
    <property type="entry name" value="Chaperone protein DnaJ"/>
    <property type="match status" value="1"/>
</dbReference>
<sequence length="394" mass="42747">MAEKRDYYEVLGLQKGATDDEIKKAYRKLAKQYHPDLNPDNPEAEAKFKEINEANDVLSDPQKRAKYDQFGHAGVDPSYGGGAGGFGGGFGGFSGGFSSADGIDLGDIFDSIFGGGGGQRSNPNAPRQGSDIAISLDISFMEACKGLSHEVEINRAETCDSCHGSGAKAGTTPKTCPDCHGSGQVRVQQRSMFGMMSSTRPCSRCGGKGKIIETPCPTCNGQGRVQRRKKVIINVPAGIDNGQTLCVRGEGNCGTNGGPKGDLNVRITVRKDPIFERKGFDVWCEIPITYSQAVLGDELTVPTIDGNVKYSIPEGTQPGTVFRLRGKGIKKLQREGRGDQMVRVVIEVPKKLNKKQKDALLSFEKELTPSNYEKRTSFFDKIKKFGDDLKKNFQ</sequence>
<evidence type="ECO:0000256" key="4">
    <source>
        <dbReference type="ARBA" id="ARBA00022705"/>
    </source>
</evidence>
<comment type="subcellular location">
    <subcellularLocation>
        <location evidence="1 14">Cytoplasm</location>
    </subcellularLocation>
</comment>
<organism evidence="18 19">
    <name type="scientific">[Eubacterium] siraeum</name>
    <dbReference type="NCBI Taxonomy" id="39492"/>
    <lineage>
        <taxon>Bacteria</taxon>
        <taxon>Bacillati</taxon>
        <taxon>Bacillota</taxon>
        <taxon>Clostridia</taxon>
        <taxon>Eubacteriales</taxon>
        <taxon>Oscillospiraceae</taxon>
        <taxon>Oscillospiraceae incertae sedis</taxon>
    </lineage>
</organism>
<evidence type="ECO:0000256" key="10">
    <source>
        <dbReference type="ARBA" id="ARBA00023186"/>
    </source>
</evidence>
<feature type="binding site" evidence="14">
    <location>
        <position position="216"/>
    </location>
    <ligand>
        <name>Zn(2+)</name>
        <dbReference type="ChEBI" id="CHEBI:29105"/>
        <label>1</label>
    </ligand>
</feature>
<dbReference type="GO" id="GO:0006260">
    <property type="term" value="P:DNA replication"/>
    <property type="evidence" value="ECO:0007669"/>
    <property type="project" value="UniProtKB-KW"/>
</dbReference>
<dbReference type="SUPFAM" id="SSF46565">
    <property type="entry name" value="Chaperone J-domain"/>
    <property type="match status" value="1"/>
</dbReference>
<feature type="repeat" description="CXXCXGXG motif" evidence="14">
    <location>
        <begin position="159"/>
        <end position="166"/>
    </location>
</feature>
<dbReference type="InterPro" id="IPR001623">
    <property type="entry name" value="DnaJ_domain"/>
</dbReference>
<dbReference type="PRINTS" id="PR00625">
    <property type="entry name" value="JDOMAIN"/>
</dbReference>
<feature type="binding site" evidence="14">
    <location>
        <position position="202"/>
    </location>
    <ligand>
        <name>Zn(2+)</name>
        <dbReference type="ChEBI" id="CHEBI:29105"/>
        <label>2</label>
    </ligand>
</feature>
<evidence type="ECO:0000256" key="7">
    <source>
        <dbReference type="ARBA" id="ARBA00022771"/>
    </source>
</evidence>
<accession>A0A174ZTD2</accession>
<reference evidence="18 19" key="1">
    <citation type="submission" date="2015-09" db="EMBL/GenBank/DDBJ databases">
        <authorList>
            <consortium name="Pathogen Informatics"/>
        </authorList>
    </citation>
    <scope>NUCLEOTIDE SEQUENCE [LARGE SCALE GENOMIC DNA]</scope>
    <source>
        <strain evidence="18 19">2789STDY5834928</strain>
    </source>
</reference>
<evidence type="ECO:0000259" key="17">
    <source>
        <dbReference type="PROSITE" id="PS51188"/>
    </source>
</evidence>
<keyword evidence="3 14" id="KW-0963">Cytoplasm</keyword>
<evidence type="ECO:0000256" key="11">
    <source>
        <dbReference type="ARBA" id="ARBA00053423"/>
    </source>
</evidence>
<feature type="binding site" evidence="14">
    <location>
        <position position="205"/>
    </location>
    <ligand>
        <name>Zn(2+)</name>
        <dbReference type="ChEBI" id="CHEBI:29105"/>
        <label>2</label>
    </ligand>
</feature>
<feature type="binding site" evidence="14">
    <location>
        <position position="162"/>
    </location>
    <ligand>
        <name>Zn(2+)</name>
        <dbReference type="ChEBI" id="CHEBI:29105"/>
        <label>1</label>
    </ligand>
</feature>
<feature type="binding site" evidence="14">
    <location>
        <position position="159"/>
    </location>
    <ligand>
        <name>Zn(2+)</name>
        <dbReference type="ChEBI" id="CHEBI:29105"/>
        <label>1</label>
    </ligand>
</feature>
<dbReference type="Gene3D" id="2.10.230.10">
    <property type="entry name" value="Heat shock protein DnaJ, cysteine-rich domain"/>
    <property type="match status" value="1"/>
</dbReference>
<dbReference type="SMART" id="SM00271">
    <property type="entry name" value="DnaJ"/>
    <property type="match status" value="1"/>
</dbReference>
<keyword evidence="10 14" id="KW-0143">Chaperone</keyword>
<dbReference type="SUPFAM" id="SSF49493">
    <property type="entry name" value="HSP40/DnaJ peptide-binding domain"/>
    <property type="match status" value="2"/>
</dbReference>
<dbReference type="SUPFAM" id="SSF57938">
    <property type="entry name" value="DnaJ/Hsp40 cysteine-rich domain"/>
    <property type="match status" value="1"/>
</dbReference>
<feature type="repeat" description="CXXCXGXG motif" evidence="14">
    <location>
        <begin position="202"/>
        <end position="209"/>
    </location>
</feature>
<dbReference type="CDD" id="cd10719">
    <property type="entry name" value="DnaJ_zf"/>
    <property type="match status" value="1"/>
</dbReference>
<dbReference type="InterPro" id="IPR001305">
    <property type="entry name" value="HSP_DnaJ_Cys-rich_dom"/>
</dbReference>
<feature type="zinc finger region" description="CR-type" evidence="15">
    <location>
        <begin position="146"/>
        <end position="228"/>
    </location>
</feature>
<dbReference type="NCBIfam" id="TIGR02349">
    <property type="entry name" value="DnaJ_bact"/>
    <property type="match status" value="1"/>
</dbReference>
<dbReference type="GO" id="GO:0042026">
    <property type="term" value="P:protein refolding"/>
    <property type="evidence" value="ECO:0007669"/>
    <property type="project" value="TreeGrafter"/>
</dbReference>
<dbReference type="Gene3D" id="1.10.287.110">
    <property type="entry name" value="DnaJ domain"/>
    <property type="match status" value="1"/>
</dbReference>
<dbReference type="GO" id="GO:0031072">
    <property type="term" value="F:heat shock protein binding"/>
    <property type="evidence" value="ECO:0007669"/>
    <property type="project" value="InterPro"/>
</dbReference>
<keyword evidence="4 14" id="KW-0235">DNA replication</keyword>
<dbReference type="PROSITE" id="PS51188">
    <property type="entry name" value="ZF_CR"/>
    <property type="match status" value="1"/>
</dbReference>
<evidence type="ECO:0000259" key="16">
    <source>
        <dbReference type="PROSITE" id="PS50076"/>
    </source>
</evidence>
<dbReference type="PROSITE" id="PS00636">
    <property type="entry name" value="DNAJ_1"/>
    <property type="match status" value="1"/>
</dbReference>
<feature type="repeat" description="CXXCXGXG motif" evidence="14">
    <location>
        <begin position="176"/>
        <end position="183"/>
    </location>
</feature>
<evidence type="ECO:0000313" key="18">
    <source>
        <dbReference type="EMBL" id="CUQ90643.1"/>
    </source>
</evidence>
<dbReference type="FunFam" id="2.10.230.10:FF:000002">
    <property type="entry name" value="Molecular chaperone DnaJ"/>
    <property type="match status" value="1"/>
</dbReference>
<dbReference type="PANTHER" id="PTHR43096">
    <property type="entry name" value="DNAJ HOMOLOG 1, MITOCHONDRIAL-RELATED"/>
    <property type="match status" value="1"/>
</dbReference>
<proteinExistence type="inferred from homology"/>
<dbReference type="GO" id="GO:0051082">
    <property type="term" value="F:unfolded protein binding"/>
    <property type="evidence" value="ECO:0007669"/>
    <property type="project" value="UniProtKB-UniRule"/>
</dbReference>
<gene>
    <name evidence="14 18" type="primary">dnaJ</name>
    <name evidence="18" type="ORF">ERS852540_02173</name>
</gene>
<evidence type="ECO:0000313" key="19">
    <source>
        <dbReference type="Proteomes" id="UP000095662"/>
    </source>
</evidence>
<evidence type="ECO:0000256" key="9">
    <source>
        <dbReference type="ARBA" id="ARBA00023016"/>
    </source>
</evidence>
<name>A0A174ZTD2_9FIRM</name>
<dbReference type="InterPro" id="IPR002939">
    <property type="entry name" value="DnaJ_C"/>
</dbReference>
<keyword evidence="5 14" id="KW-0479">Metal-binding</keyword>
<evidence type="ECO:0000256" key="2">
    <source>
        <dbReference type="ARBA" id="ARBA00011738"/>
    </source>
</evidence>
<dbReference type="InterPro" id="IPR018253">
    <property type="entry name" value="DnaJ_domain_CS"/>
</dbReference>
<dbReference type="NCBIfam" id="NF008035">
    <property type="entry name" value="PRK10767.1"/>
    <property type="match status" value="1"/>
</dbReference>